<dbReference type="GO" id="GO:0006412">
    <property type="term" value="P:translation"/>
    <property type="evidence" value="ECO:0007669"/>
    <property type="project" value="InterPro"/>
</dbReference>
<keyword evidence="3 4" id="KW-0687">Ribonucleoprotein</keyword>
<dbReference type="FunFam" id="3.30.720.90:FF:000001">
    <property type="entry name" value="60S ribosomal protein L38"/>
    <property type="match status" value="1"/>
</dbReference>
<evidence type="ECO:0000256" key="5">
    <source>
        <dbReference type="SAM" id="MobiDB-lite"/>
    </source>
</evidence>
<proteinExistence type="inferred from homology"/>
<evidence type="ECO:0008006" key="7">
    <source>
        <dbReference type="Google" id="ProtNLM"/>
    </source>
</evidence>
<organism evidence="6">
    <name type="scientific">Chromera velia CCMP2878</name>
    <dbReference type="NCBI Taxonomy" id="1169474"/>
    <lineage>
        <taxon>Eukaryota</taxon>
        <taxon>Sar</taxon>
        <taxon>Alveolata</taxon>
        <taxon>Colpodellida</taxon>
        <taxon>Chromeraceae</taxon>
        <taxon>Chromera</taxon>
    </lineage>
</organism>
<dbReference type="PANTHER" id="PTHR10965">
    <property type="entry name" value="60S RIBOSOMAL PROTEIN L38"/>
    <property type="match status" value="1"/>
</dbReference>
<accession>A0A0G4F411</accession>
<dbReference type="Gene3D" id="3.30.720.90">
    <property type="match status" value="1"/>
</dbReference>
<dbReference type="PANTHER" id="PTHR10965:SF0">
    <property type="entry name" value="LARGE RIBOSOMAL SUBUNIT PROTEIN EL38"/>
    <property type="match status" value="1"/>
</dbReference>
<dbReference type="InterPro" id="IPR038464">
    <property type="entry name" value="Ribosomal_eL38_sf"/>
</dbReference>
<evidence type="ECO:0000256" key="2">
    <source>
        <dbReference type="ARBA" id="ARBA00022980"/>
    </source>
</evidence>
<reference evidence="6" key="1">
    <citation type="submission" date="2014-11" db="EMBL/GenBank/DDBJ databases">
        <authorList>
            <person name="Otto D Thomas"/>
            <person name="Naeem Raeece"/>
        </authorList>
    </citation>
    <scope>NUCLEOTIDE SEQUENCE</scope>
</reference>
<keyword evidence="2 4" id="KW-0689">Ribosomal protein</keyword>
<evidence type="ECO:0000256" key="4">
    <source>
        <dbReference type="RuleBase" id="RU003445"/>
    </source>
</evidence>
<dbReference type="EMBL" id="CDMZ01000099">
    <property type="protein sequence ID" value="CEM06578.1"/>
    <property type="molecule type" value="Genomic_DNA"/>
</dbReference>
<sequence>MPKQTKDIRDFLQKARNRKDSKEVRVLKSPDKKTKFKLRCSRYVYTLVVTDKDKADRLSQSLPPNLKKVEIVSKRKPRVAKKA</sequence>
<dbReference type="VEuPathDB" id="CryptoDB:Cvel_2696"/>
<gene>
    <name evidence="6" type="ORF">Cvel_2696</name>
</gene>
<evidence type="ECO:0000256" key="3">
    <source>
        <dbReference type="ARBA" id="ARBA00023274"/>
    </source>
</evidence>
<comment type="similarity">
    <text evidence="1 4">Belongs to the eukaryotic ribosomal protein eL38 family.</text>
</comment>
<feature type="region of interest" description="Disordered" evidence="5">
    <location>
        <begin position="1"/>
        <end position="26"/>
    </location>
</feature>
<evidence type="ECO:0000313" key="6">
    <source>
        <dbReference type="EMBL" id="CEM06578.1"/>
    </source>
</evidence>
<evidence type="ECO:0000256" key="1">
    <source>
        <dbReference type="ARBA" id="ARBA00007803"/>
    </source>
</evidence>
<dbReference type="InterPro" id="IPR002675">
    <property type="entry name" value="Ribosomal_eL38"/>
</dbReference>
<dbReference type="Pfam" id="PF01781">
    <property type="entry name" value="Ribosomal_L38e"/>
    <property type="match status" value="1"/>
</dbReference>
<name>A0A0G4F411_9ALVE</name>
<dbReference type="GO" id="GO:0022625">
    <property type="term" value="C:cytosolic large ribosomal subunit"/>
    <property type="evidence" value="ECO:0007669"/>
    <property type="project" value="TreeGrafter"/>
</dbReference>
<dbReference type="AlphaFoldDB" id="A0A0G4F411"/>
<dbReference type="GO" id="GO:0003735">
    <property type="term" value="F:structural constituent of ribosome"/>
    <property type="evidence" value="ECO:0007669"/>
    <property type="project" value="InterPro"/>
</dbReference>
<protein>
    <recommendedName>
        <fullName evidence="7">Ribosomal protein L38e</fullName>
    </recommendedName>
</protein>
<dbReference type="GO" id="GO:0022618">
    <property type="term" value="P:protein-RNA complex assembly"/>
    <property type="evidence" value="ECO:0007669"/>
    <property type="project" value="TreeGrafter"/>
</dbReference>